<evidence type="ECO:0000256" key="3">
    <source>
        <dbReference type="ARBA" id="ARBA00023163"/>
    </source>
</evidence>
<dbReference type="InterPro" id="IPR016032">
    <property type="entry name" value="Sig_transdc_resp-reg_C-effctor"/>
</dbReference>
<keyword evidence="2" id="KW-0238">DNA-binding</keyword>
<evidence type="ECO:0000259" key="4">
    <source>
        <dbReference type="PROSITE" id="PS50043"/>
    </source>
</evidence>
<dbReference type="Gene3D" id="3.30.450.40">
    <property type="match status" value="1"/>
</dbReference>
<evidence type="ECO:0000256" key="1">
    <source>
        <dbReference type="ARBA" id="ARBA00023015"/>
    </source>
</evidence>
<dbReference type="SUPFAM" id="SSF46894">
    <property type="entry name" value="C-terminal effector domain of the bipartite response regulators"/>
    <property type="match status" value="1"/>
</dbReference>
<dbReference type="GO" id="GO:0003677">
    <property type="term" value="F:DNA binding"/>
    <property type="evidence" value="ECO:0007669"/>
    <property type="project" value="UniProtKB-KW"/>
</dbReference>
<reference evidence="5 6" key="1">
    <citation type="submission" date="2015-11" db="EMBL/GenBank/DDBJ databases">
        <title>Exploring the genomic traits of fungus-feeding bacterial genus Collimonas.</title>
        <authorList>
            <person name="Song C."/>
            <person name="Schmidt R."/>
            <person name="de Jager V."/>
            <person name="Krzyzanowska D."/>
            <person name="Jongedijk E."/>
            <person name="Cankar K."/>
            <person name="Beekwilder J."/>
            <person name="van Veen A."/>
            <person name="de Boer W."/>
            <person name="van Veen J.A."/>
            <person name="Garbeva P."/>
        </authorList>
    </citation>
    <scope>NUCLEOTIDE SEQUENCE [LARGE SCALE GENOMIC DNA]</scope>
    <source>
        <strain evidence="5 6">Ter6</strain>
    </source>
</reference>
<dbReference type="SUPFAM" id="SSF55781">
    <property type="entry name" value="GAF domain-like"/>
    <property type="match status" value="1"/>
</dbReference>
<protein>
    <submittedName>
        <fullName evidence="5">Bacterial regulatory s, luxR family protein</fullName>
    </submittedName>
</protein>
<dbReference type="RefSeq" id="WP_061538637.1">
    <property type="nucleotide sequence ID" value="NZ_CP013232.1"/>
</dbReference>
<dbReference type="InterPro" id="IPR029016">
    <property type="entry name" value="GAF-like_dom_sf"/>
</dbReference>
<gene>
    <name evidence="5" type="ORF">CFter6_0566</name>
</gene>
<dbReference type="PRINTS" id="PR00038">
    <property type="entry name" value="HTHLUXR"/>
</dbReference>
<keyword evidence="1" id="KW-0805">Transcription regulation</keyword>
<dbReference type="PANTHER" id="PTHR44688">
    <property type="entry name" value="DNA-BINDING TRANSCRIPTIONAL ACTIVATOR DEVR_DOSR"/>
    <property type="match status" value="1"/>
</dbReference>
<organism evidence="5">
    <name type="scientific">Collimonas fungivorans</name>
    <dbReference type="NCBI Taxonomy" id="158899"/>
    <lineage>
        <taxon>Bacteria</taxon>
        <taxon>Pseudomonadati</taxon>
        <taxon>Pseudomonadota</taxon>
        <taxon>Betaproteobacteria</taxon>
        <taxon>Burkholderiales</taxon>
        <taxon>Oxalobacteraceae</taxon>
        <taxon>Collimonas</taxon>
    </lineage>
</organism>
<dbReference type="CDD" id="cd06170">
    <property type="entry name" value="LuxR_C_like"/>
    <property type="match status" value="1"/>
</dbReference>
<evidence type="ECO:0000313" key="5">
    <source>
        <dbReference type="EMBL" id="AMO93295.1"/>
    </source>
</evidence>
<dbReference type="InterPro" id="IPR036388">
    <property type="entry name" value="WH-like_DNA-bd_sf"/>
</dbReference>
<feature type="domain" description="HTH luxR-type" evidence="4">
    <location>
        <begin position="189"/>
        <end position="254"/>
    </location>
</feature>
<dbReference type="AlphaFoldDB" id="A0A127P6M0"/>
<dbReference type="PROSITE" id="PS50043">
    <property type="entry name" value="HTH_LUXR_2"/>
    <property type="match status" value="1"/>
</dbReference>
<name>A0A127P6M0_9BURK</name>
<dbReference type="SMART" id="SM00421">
    <property type="entry name" value="HTH_LUXR"/>
    <property type="match status" value="1"/>
</dbReference>
<dbReference type="EMBL" id="CP013232">
    <property type="protein sequence ID" value="AMO93295.1"/>
    <property type="molecule type" value="Genomic_DNA"/>
</dbReference>
<evidence type="ECO:0000313" key="6">
    <source>
        <dbReference type="Proteomes" id="UP000072421"/>
    </source>
</evidence>
<accession>A0A127P6M0</accession>
<proteinExistence type="predicted"/>
<evidence type="ECO:0000256" key="2">
    <source>
        <dbReference type="ARBA" id="ARBA00023125"/>
    </source>
</evidence>
<keyword evidence="3" id="KW-0804">Transcription</keyword>
<dbReference type="OrthoDB" id="8533716at2"/>
<dbReference type="InterPro" id="IPR000792">
    <property type="entry name" value="Tscrpt_reg_LuxR_C"/>
</dbReference>
<dbReference type="Pfam" id="PF00196">
    <property type="entry name" value="GerE"/>
    <property type="match status" value="1"/>
</dbReference>
<dbReference type="Proteomes" id="UP000072421">
    <property type="component" value="Chromosome"/>
</dbReference>
<dbReference type="PATRIC" id="fig|158899.10.peg.586"/>
<dbReference type="PANTHER" id="PTHR44688:SF16">
    <property type="entry name" value="DNA-BINDING TRANSCRIPTIONAL ACTIVATOR DEVR_DOSR"/>
    <property type="match status" value="1"/>
</dbReference>
<dbReference type="Gene3D" id="1.10.10.10">
    <property type="entry name" value="Winged helix-like DNA-binding domain superfamily/Winged helix DNA-binding domain"/>
    <property type="match status" value="1"/>
</dbReference>
<dbReference type="GO" id="GO:0006355">
    <property type="term" value="P:regulation of DNA-templated transcription"/>
    <property type="evidence" value="ECO:0007669"/>
    <property type="project" value="InterPro"/>
</dbReference>
<sequence>MKTPADQSDTPLNARAARVRYRHAEGSATRLRLLADAGGALAVDGNQATALAIILGKALELLSVEDGVLLFVKDDGLHVYAGQGPVPPVGARLAVNGALRTLLQDRQLPLVRQDVQSSLRIGREKTVGLEVLIPLCFGGKNVGALALISARQVPSPHADDLATLQILGTMLAMALLVTSKPAARISGNKAAELKTLTARELQVFSLMPRGLTNAAMAEQLGIATGTVKIHVERILHKLDLRDRTQAAVCAADYGLDA</sequence>